<feature type="transmembrane region" description="Helical" evidence="1">
    <location>
        <begin position="36"/>
        <end position="55"/>
    </location>
</feature>
<keyword evidence="1" id="KW-0472">Membrane</keyword>
<keyword evidence="1" id="KW-0812">Transmembrane</keyword>
<keyword evidence="1" id="KW-1133">Transmembrane helix</keyword>
<proteinExistence type="predicted"/>
<evidence type="ECO:0000313" key="2">
    <source>
        <dbReference type="EMBL" id="RIA97764.1"/>
    </source>
</evidence>
<dbReference type="AlphaFoldDB" id="A0A397TS96"/>
<gene>
    <name evidence="2" type="ORF">C1645_751480</name>
</gene>
<sequence>MFSHVFSKILTSTIYVFGSNYGKMCRIFDFHKYIGLSYHVAKFFLILVGNINLAWKKFSTKLY</sequence>
<keyword evidence="3" id="KW-1185">Reference proteome</keyword>
<dbReference type="Proteomes" id="UP000265703">
    <property type="component" value="Unassembled WGS sequence"/>
</dbReference>
<evidence type="ECO:0000313" key="3">
    <source>
        <dbReference type="Proteomes" id="UP000265703"/>
    </source>
</evidence>
<dbReference type="EMBL" id="QKYT01000025">
    <property type="protein sequence ID" value="RIA97764.1"/>
    <property type="molecule type" value="Genomic_DNA"/>
</dbReference>
<protein>
    <submittedName>
        <fullName evidence="2">Uncharacterized protein</fullName>
    </submittedName>
</protein>
<evidence type="ECO:0000256" key="1">
    <source>
        <dbReference type="SAM" id="Phobius"/>
    </source>
</evidence>
<reference evidence="2 3" key="1">
    <citation type="submission" date="2018-06" db="EMBL/GenBank/DDBJ databases">
        <title>Comparative genomics reveals the genomic features of Rhizophagus irregularis, R. cerebriforme, R. diaphanum and Gigaspora rosea, and their symbiotic lifestyle signature.</title>
        <authorList>
            <person name="Morin E."/>
            <person name="San Clemente H."/>
            <person name="Chen E.C.H."/>
            <person name="De La Providencia I."/>
            <person name="Hainaut M."/>
            <person name="Kuo A."/>
            <person name="Kohler A."/>
            <person name="Murat C."/>
            <person name="Tang N."/>
            <person name="Roy S."/>
            <person name="Loubradou J."/>
            <person name="Henrissat B."/>
            <person name="Grigoriev I.V."/>
            <person name="Corradi N."/>
            <person name="Roux C."/>
            <person name="Martin F.M."/>
        </authorList>
    </citation>
    <scope>NUCLEOTIDE SEQUENCE [LARGE SCALE GENOMIC DNA]</scope>
    <source>
        <strain evidence="2 3">DAOM 227022</strain>
    </source>
</reference>
<accession>A0A397TS96</accession>
<organism evidence="2 3">
    <name type="scientific">Glomus cerebriforme</name>
    <dbReference type="NCBI Taxonomy" id="658196"/>
    <lineage>
        <taxon>Eukaryota</taxon>
        <taxon>Fungi</taxon>
        <taxon>Fungi incertae sedis</taxon>
        <taxon>Mucoromycota</taxon>
        <taxon>Glomeromycotina</taxon>
        <taxon>Glomeromycetes</taxon>
        <taxon>Glomerales</taxon>
        <taxon>Glomeraceae</taxon>
        <taxon>Glomus</taxon>
    </lineage>
</organism>
<comment type="caution">
    <text evidence="2">The sequence shown here is derived from an EMBL/GenBank/DDBJ whole genome shotgun (WGS) entry which is preliminary data.</text>
</comment>
<feature type="non-terminal residue" evidence="2">
    <location>
        <position position="63"/>
    </location>
</feature>
<name>A0A397TS96_9GLOM</name>